<keyword evidence="6" id="KW-0564">Palmitate</keyword>
<keyword evidence="5" id="KW-0472">Membrane</keyword>
<dbReference type="GO" id="GO:0005886">
    <property type="term" value="C:plasma membrane"/>
    <property type="evidence" value="ECO:0007669"/>
    <property type="project" value="UniProtKB-SubCell"/>
</dbReference>
<feature type="chain" id="PRO_5017938070" evidence="9">
    <location>
        <begin position="18"/>
        <end position="667"/>
    </location>
</feature>
<evidence type="ECO:0000256" key="8">
    <source>
        <dbReference type="SAM" id="Coils"/>
    </source>
</evidence>
<evidence type="ECO:0000256" key="1">
    <source>
        <dbReference type="ARBA" id="ARBA00004193"/>
    </source>
</evidence>
<dbReference type="InterPro" id="IPR049890">
    <property type="entry name" value="VlpA-F-like_signal"/>
</dbReference>
<comment type="subcellular location">
    <subcellularLocation>
        <location evidence="1">Cell membrane</location>
        <topology evidence="1">Lipid-anchor</topology>
    </subcellularLocation>
</comment>
<evidence type="ECO:0000259" key="10">
    <source>
        <dbReference type="Pfam" id="PF04200"/>
    </source>
</evidence>
<evidence type="ECO:0000256" key="4">
    <source>
        <dbReference type="ARBA" id="ARBA00022737"/>
    </source>
</evidence>
<dbReference type="OrthoDB" id="395661at2"/>
<keyword evidence="12" id="KW-1185">Reference proteome</keyword>
<dbReference type="NCBIfam" id="NF033817">
    <property type="entry name" value="Mplas_variab_LP"/>
    <property type="match status" value="1"/>
</dbReference>
<evidence type="ECO:0000313" key="11">
    <source>
        <dbReference type="EMBL" id="RMA79060.1"/>
    </source>
</evidence>
<evidence type="ECO:0000313" key="12">
    <source>
        <dbReference type="Proteomes" id="UP000267246"/>
    </source>
</evidence>
<keyword evidence="3 9" id="KW-0732">Signal</keyword>
<gene>
    <name evidence="11" type="ORF">JN00_0107</name>
</gene>
<protein>
    <submittedName>
        <fullName evidence="11">Lipoprotein-associated protein</fullName>
    </submittedName>
</protein>
<evidence type="ECO:0000256" key="6">
    <source>
        <dbReference type="ARBA" id="ARBA00023139"/>
    </source>
</evidence>
<sequence length="667" mass="75605">MKKNLFLILSTTIPAIALPIISASCGNGNEDKAKEELHKFVGSIKEENIVVDSKEKLLPSQVLDELINLIIEKSEKFEINIDAGEANDDDGTLNIQIKVVLKKNGKTYEETCSIKITGFARKVKFENVDKAAESVIFIYPNIKQTLLKDFKQEKIVKNVPYGYELSFFKAVVNPSLDEVTILFKLKDSKTNKETAHNIERVLKGWKLSEEKLKEIEEAKKNLKTQMNNLTVIFASESAYQFATKNMAVDNAGKPNFATQNLDSSKYSQKLLKVEKKSDGWYVTVKLELSANPTVFLEEAKKVDMSNYLKSINPHGLDEVGQKAYLLSKLSTLKINPKYTKDLQNIKSLKTSKLSDKSYWLAPFDKSLRITFSKLRKDSENYFITATAAFEDWVGSPTQDKEIQIDLSKTGVEIYNETHPTSPMQDQFNPTPTIDGEVEVDLTLPADYKSTDADDTPDKFKFTQSNIDKWKLKNFWVSEETLKGFKDGTITKPLVQLFKLKDDKDGFPILAHNVYFLTDADKFFRDAQQVFILSDFKVVDGKDTIKITTVPVNDLKVSGATFASLRVNITAKKDFKEDVKKDVYSEKYNTFKGSLVVDYEGKDTINVNDALAGKDTSKIKVTNLPTNWEVNEIKFRDVKSGKLRVWVRLECNYVITKSYSFTISGFQA</sequence>
<evidence type="ECO:0000256" key="9">
    <source>
        <dbReference type="SAM" id="SignalP"/>
    </source>
</evidence>
<feature type="coiled-coil region" evidence="8">
    <location>
        <begin position="205"/>
        <end position="232"/>
    </location>
</feature>
<evidence type="ECO:0000256" key="2">
    <source>
        <dbReference type="ARBA" id="ARBA00022475"/>
    </source>
</evidence>
<accession>A0A3M0A2K9</accession>
<keyword evidence="7 11" id="KW-0449">Lipoprotein</keyword>
<organism evidence="11 12">
    <name type="scientific">Metamycoplasma subdolum</name>
    <dbReference type="NCBI Taxonomy" id="92407"/>
    <lineage>
        <taxon>Bacteria</taxon>
        <taxon>Bacillati</taxon>
        <taxon>Mycoplasmatota</taxon>
        <taxon>Mycoplasmoidales</taxon>
        <taxon>Metamycoplasmataceae</taxon>
        <taxon>Metamycoplasma</taxon>
    </lineage>
</organism>
<keyword evidence="4" id="KW-0677">Repeat</keyword>
<dbReference type="Pfam" id="PF04200">
    <property type="entry name" value="Lipoprotein_17"/>
    <property type="match status" value="1"/>
</dbReference>
<name>A0A3M0A2K9_9BACT</name>
<dbReference type="AlphaFoldDB" id="A0A3M0A2K9"/>
<feature type="domain" description="Lipoprotein-associated type-17" evidence="10">
    <location>
        <begin position="46"/>
        <end position="120"/>
    </location>
</feature>
<evidence type="ECO:0000256" key="7">
    <source>
        <dbReference type="ARBA" id="ARBA00023288"/>
    </source>
</evidence>
<evidence type="ECO:0000256" key="3">
    <source>
        <dbReference type="ARBA" id="ARBA00022729"/>
    </source>
</evidence>
<feature type="signal peptide" evidence="9">
    <location>
        <begin position="1"/>
        <end position="17"/>
    </location>
</feature>
<dbReference type="EMBL" id="REFI01000005">
    <property type="protein sequence ID" value="RMA79060.1"/>
    <property type="molecule type" value="Genomic_DNA"/>
</dbReference>
<proteinExistence type="predicted"/>
<comment type="caution">
    <text evidence="11">The sequence shown here is derived from an EMBL/GenBank/DDBJ whole genome shotgun (WGS) entry which is preliminary data.</text>
</comment>
<dbReference type="Proteomes" id="UP000267246">
    <property type="component" value="Unassembled WGS sequence"/>
</dbReference>
<keyword evidence="8" id="KW-0175">Coiled coil</keyword>
<dbReference type="InterPro" id="IPR007326">
    <property type="entry name" value="Lipoprotein-assoc_dom"/>
</dbReference>
<dbReference type="RefSeq" id="WP_121940601.1">
    <property type="nucleotide sequence ID" value="NZ_CP137846.1"/>
</dbReference>
<keyword evidence="2" id="KW-1003">Cell membrane</keyword>
<evidence type="ECO:0000256" key="5">
    <source>
        <dbReference type="ARBA" id="ARBA00023136"/>
    </source>
</evidence>
<reference evidence="11 12" key="1">
    <citation type="submission" date="2018-10" db="EMBL/GenBank/DDBJ databases">
        <title>Genomic Encyclopedia of Archaeal and Bacterial Type Strains, Phase II (KMG-II): from individual species to whole genera.</title>
        <authorList>
            <person name="Goeker M."/>
        </authorList>
    </citation>
    <scope>NUCLEOTIDE SEQUENCE [LARGE SCALE GENOMIC DNA]</scope>
    <source>
        <strain evidence="11 12">ATCC 29870</strain>
    </source>
</reference>
<dbReference type="PROSITE" id="PS51257">
    <property type="entry name" value="PROKAR_LIPOPROTEIN"/>
    <property type="match status" value="1"/>
</dbReference>